<dbReference type="EMBL" id="JAJNDC010000003">
    <property type="protein sequence ID" value="MCW9713559.1"/>
    <property type="molecule type" value="Genomic_DNA"/>
</dbReference>
<comment type="caution">
    <text evidence="2">The sequence shown here is derived from an EMBL/GenBank/DDBJ whole genome shotgun (WGS) entry which is preliminary data.</text>
</comment>
<proteinExistence type="predicted"/>
<dbReference type="Proteomes" id="UP001207337">
    <property type="component" value="Unassembled WGS sequence"/>
</dbReference>
<evidence type="ECO:0000313" key="3">
    <source>
        <dbReference type="Proteomes" id="UP001207337"/>
    </source>
</evidence>
<gene>
    <name evidence="2" type="ORF">LQ318_11670</name>
</gene>
<organism evidence="2 3">
    <name type="scientific">Fodinibius salicampi</name>
    <dbReference type="NCBI Taxonomy" id="1920655"/>
    <lineage>
        <taxon>Bacteria</taxon>
        <taxon>Pseudomonadati</taxon>
        <taxon>Balneolota</taxon>
        <taxon>Balneolia</taxon>
        <taxon>Balneolales</taxon>
        <taxon>Balneolaceae</taxon>
        <taxon>Fodinibius</taxon>
    </lineage>
</organism>
<name>A0ABT3Q0E5_9BACT</name>
<dbReference type="InterPro" id="IPR056906">
    <property type="entry name" value="ORF2/G2P_dom"/>
</dbReference>
<protein>
    <recommendedName>
        <fullName evidence="1">Replication-associated protein ORF2/G2P domain-containing protein</fullName>
    </recommendedName>
</protein>
<accession>A0ABT3Q0E5</accession>
<reference evidence="2 3" key="1">
    <citation type="submission" date="2021-11" db="EMBL/GenBank/DDBJ databases">
        <title>Aliifidinibius sp. nov., a new bacterium isolated from saline soil.</title>
        <authorList>
            <person name="Galisteo C."/>
            <person name="De La Haba R."/>
            <person name="Sanchez-Porro C."/>
            <person name="Ventosa A."/>
        </authorList>
    </citation>
    <scope>NUCLEOTIDE SEQUENCE [LARGE SCALE GENOMIC DNA]</scope>
    <source>
        <strain evidence="2 3">KACC 190600</strain>
    </source>
</reference>
<dbReference type="RefSeq" id="WP_265790358.1">
    <property type="nucleotide sequence ID" value="NZ_BAABRS010000003.1"/>
</dbReference>
<keyword evidence="3" id="KW-1185">Reference proteome</keyword>
<feature type="domain" description="Replication-associated protein ORF2/G2P" evidence="1">
    <location>
        <begin position="23"/>
        <end position="121"/>
    </location>
</feature>
<dbReference type="Pfam" id="PF23343">
    <property type="entry name" value="REP_ORF2-G2P"/>
    <property type="match status" value="1"/>
</dbReference>
<evidence type="ECO:0000259" key="1">
    <source>
        <dbReference type="Pfam" id="PF23343"/>
    </source>
</evidence>
<evidence type="ECO:0000313" key="2">
    <source>
        <dbReference type="EMBL" id="MCW9713559.1"/>
    </source>
</evidence>
<sequence>MDKQSYEQREQYANWLSTEKWDYFFTGTFRFEDISPNGARRAAQRFFRGFTTKELIVLFIESGKLYGKVHLHGLLRFRFDQRPTAQTIWKRWFDKYGRARVETIESREAVSNYCCKYVTKQMKDETFIVI</sequence>